<dbReference type="InterPro" id="IPR032807">
    <property type="entry name" value="GNVR"/>
</dbReference>
<dbReference type="EMBL" id="SMAN01000002">
    <property type="protein sequence ID" value="TCT26452.1"/>
    <property type="molecule type" value="Genomic_DNA"/>
</dbReference>
<evidence type="ECO:0000256" key="3">
    <source>
        <dbReference type="ARBA" id="ARBA00022475"/>
    </source>
</evidence>
<name>A0A4R3NAG9_9BACI</name>
<sequence>MEEEISLREIIETMLDGKWIIAGVTAVAVAISAVFSFFVIDPTYKASSTMMVNHINQTETTFNEYLEGVMTPQVYVEKLKSPELLSRVIDKENLDPEVWTVSSLQQKLQIENKENTNLITISMEGKDPEQLASIINTVVAESKTLTAEQVHTQLQALMTEYEEKMTEEQKNLDAAIAEYNQLKADAGLPALILFQQTASGSQYIMEANQELLDELRNLDKEKQVQFEQINTKINKLTQLYNSYYTKYEEARSISSAELIQNKVETIAEAFPPQNPVGPNKMLNIAIAVVLGLMAGTGYVFLRSYWKNTEPVNEPSVGV</sequence>
<evidence type="ECO:0000259" key="10">
    <source>
        <dbReference type="Pfam" id="PF13807"/>
    </source>
</evidence>
<evidence type="ECO:0000256" key="4">
    <source>
        <dbReference type="ARBA" id="ARBA00022692"/>
    </source>
</evidence>
<keyword evidence="4 8" id="KW-0812">Transmembrane</keyword>
<evidence type="ECO:0000256" key="6">
    <source>
        <dbReference type="ARBA" id="ARBA00023136"/>
    </source>
</evidence>
<keyword evidence="7" id="KW-0175">Coiled coil</keyword>
<comment type="similarity">
    <text evidence="2">Belongs to the CpsC/CapA family.</text>
</comment>
<evidence type="ECO:0000256" key="2">
    <source>
        <dbReference type="ARBA" id="ARBA00006683"/>
    </source>
</evidence>
<keyword evidence="3" id="KW-1003">Cell membrane</keyword>
<feature type="transmembrane region" description="Helical" evidence="8">
    <location>
        <begin position="281"/>
        <end position="301"/>
    </location>
</feature>
<dbReference type="Pfam" id="PF02706">
    <property type="entry name" value="Wzz"/>
    <property type="match status" value="1"/>
</dbReference>
<organism evidence="11 12">
    <name type="scientific">Melghiribacillus thermohalophilus</name>
    <dbReference type="NCBI Taxonomy" id="1324956"/>
    <lineage>
        <taxon>Bacteria</taxon>
        <taxon>Bacillati</taxon>
        <taxon>Bacillota</taxon>
        <taxon>Bacilli</taxon>
        <taxon>Bacillales</taxon>
        <taxon>Bacillaceae</taxon>
        <taxon>Melghiribacillus</taxon>
    </lineage>
</organism>
<dbReference type="Pfam" id="PF13807">
    <property type="entry name" value="GNVR"/>
    <property type="match status" value="1"/>
</dbReference>
<comment type="caution">
    <text evidence="11">The sequence shown here is derived from an EMBL/GenBank/DDBJ whole genome shotgun (WGS) entry which is preliminary data.</text>
</comment>
<keyword evidence="5 8" id="KW-1133">Transmembrane helix</keyword>
<dbReference type="RefSeq" id="WP_132370809.1">
    <property type="nucleotide sequence ID" value="NZ_SMAN01000002.1"/>
</dbReference>
<evidence type="ECO:0000256" key="5">
    <source>
        <dbReference type="ARBA" id="ARBA00022989"/>
    </source>
</evidence>
<keyword evidence="11" id="KW-0418">Kinase</keyword>
<feature type="transmembrane region" description="Helical" evidence="8">
    <location>
        <begin position="20"/>
        <end position="40"/>
    </location>
</feature>
<protein>
    <submittedName>
        <fullName evidence="11">Putative tyrosine kinase-like protein</fullName>
    </submittedName>
</protein>
<dbReference type="AlphaFoldDB" id="A0A4R3NAG9"/>
<evidence type="ECO:0000256" key="8">
    <source>
        <dbReference type="SAM" id="Phobius"/>
    </source>
</evidence>
<keyword evidence="11" id="KW-0808">Transferase</keyword>
<dbReference type="InterPro" id="IPR050445">
    <property type="entry name" value="Bact_polysacc_biosynth/exp"/>
</dbReference>
<proteinExistence type="inferred from homology"/>
<evidence type="ECO:0000313" key="11">
    <source>
        <dbReference type="EMBL" id="TCT26452.1"/>
    </source>
</evidence>
<evidence type="ECO:0000313" key="12">
    <source>
        <dbReference type="Proteomes" id="UP000294650"/>
    </source>
</evidence>
<feature type="domain" description="Polysaccharide chain length determinant N-terminal" evidence="9">
    <location>
        <begin position="3"/>
        <end position="91"/>
    </location>
</feature>
<dbReference type="PANTHER" id="PTHR32309">
    <property type="entry name" value="TYROSINE-PROTEIN KINASE"/>
    <property type="match status" value="1"/>
</dbReference>
<evidence type="ECO:0000256" key="1">
    <source>
        <dbReference type="ARBA" id="ARBA00004651"/>
    </source>
</evidence>
<comment type="subcellular location">
    <subcellularLocation>
        <location evidence="1">Cell membrane</location>
        <topology evidence="1">Multi-pass membrane protein</topology>
    </subcellularLocation>
</comment>
<keyword evidence="6 8" id="KW-0472">Membrane</keyword>
<keyword evidence="12" id="KW-1185">Reference proteome</keyword>
<gene>
    <name evidence="11" type="ORF">EDD68_102154</name>
</gene>
<reference evidence="11 12" key="1">
    <citation type="submission" date="2019-03" db="EMBL/GenBank/DDBJ databases">
        <title>Genomic Encyclopedia of Type Strains, Phase IV (KMG-IV): sequencing the most valuable type-strain genomes for metagenomic binning, comparative biology and taxonomic classification.</title>
        <authorList>
            <person name="Goeker M."/>
        </authorList>
    </citation>
    <scope>NUCLEOTIDE SEQUENCE [LARGE SCALE GENOMIC DNA]</scope>
    <source>
        <strain evidence="11 12">DSM 25894</strain>
    </source>
</reference>
<dbReference type="GO" id="GO:0005886">
    <property type="term" value="C:plasma membrane"/>
    <property type="evidence" value="ECO:0007669"/>
    <property type="project" value="UniProtKB-SubCell"/>
</dbReference>
<dbReference type="GO" id="GO:0004713">
    <property type="term" value="F:protein tyrosine kinase activity"/>
    <property type="evidence" value="ECO:0007669"/>
    <property type="project" value="TreeGrafter"/>
</dbReference>
<evidence type="ECO:0000256" key="7">
    <source>
        <dbReference type="SAM" id="Coils"/>
    </source>
</evidence>
<feature type="domain" description="Tyrosine-protein kinase G-rich" evidence="10">
    <location>
        <begin position="236"/>
        <end position="303"/>
    </location>
</feature>
<dbReference type="PANTHER" id="PTHR32309:SF13">
    <property type="entry name" value="FERRIC ENTEROBACTIN TRANSPORT PROTEIN FEPE"/>
    <property type="match status" value="1"/>
</dbReference>
<evidence type="ECO:0000259" key="9">
    <source>
        <dbReference type="Pfam" id="PF02706"/>
    </source>
</evidence>
<accession>A0A4R3NAG9</accession>
<dbReference type="Proteomes" id="UP000294650">
    <property type="component" value="Unassembled WGS sequence"/>
</dbReference>
<feature type="coiled-coil region" evidence="7">
    <location>
        <begin position="151"/>
        <end position="228"/>
    </location>
</feature>
<dbReference type="InterPro" id="IPR003856">
    <property type="entry name" value="LPS_length_determ_N"/>
</dbReference>
<dbReference type="OrthoDB" id="2854392at2"/>